<keyword evidence="6" id="KW-0769">Symport</keyword>
<feature type="transmembrane region" description="Helical" evidence="7">
    <location>
        <begin position="87"/>
        <end position="108"/>
    </location>
</feature>
<dbReference type="InterPro" id="IPR047218">
    <property type="entry name" value="YocR/YhdH-like"/>
</dbReference>
<dbReference type="PROSITE" id="PS00610">
    <property type="entry name" value="NA_NEUROTRAN_SYMP_1"/>
    <property type="match status" value="1"/>
</dbReference>
<dbReference type="AlphaFoldDB" id="A0A127M1J7"/>
<feature type="transmembrane region" description="Helical" evidence="7">
    <location>
        <begin position="175"/>
        <end position="196"/>
    </location>
</feature>
<feature type="transmembrane region" description="Helical" evidence="7">
    <location>
        <begin position="12"/>
        <end position="29"/>
    </location>
</feature>
<dbReference type="STRING" id="1470434.AZF00_01610"/>
<evidence type="ECO:0000256" key="3">
    <source>
        <dbReference type="ARBA" id="ARBA00022692"/>
    </source>
</evidence>
<sequence length="437" mass="46199">MTTANVTWKSRWTFILAATGSAVGLGNIWKFPYITGEYGGGAFVLVYLGCILLIGVPVMIAEIMVGRAGRSDPVHSMSKLGREAGKSSYWGAVGAVGIIAGLMIMMFYSVVAGWALEYVAQSITGLYSDASTDEIETNFSKLLSDNTQQTIWHSLFTLVTASVVAGGVTKGIGKAVEILMPILFGFLLLLLGYSWVNGDFSAGLHFMFDTDFSKLTGEAILVAMGHAFFTLSLGMGAIMAYGAYFPGKTSIGKTVLTIAALDTVIALVAGMAMFPLVFANGLTPGQGPGLMFVTLPIAFANMNGGLFFGTIFFSLVSIAALSSSISLIEPGVAWLEKYGVKRSLSTFGLAGIAWLGGLASIHYGAVFNALDYITANIMLPIGGLLIALFVGWVLPANITATEVNMGEGLIFKGWRIALRYIAPAGILLVFLNSLKLI</sequence>
<keyword evidence="3 6" id="KW-0812">Transmembrane</keyword>
<keyword evidence="2 6" id="KW-0813">Transport</keyword>
<evidence type="ECO:0000256" key="6">
    <source>
        <dbReference type="RuleBase" id="RU003732"/>
    </source>
</evidence>
<feature type="transmembrane region" description="Helical" evidence="7">
    <location>
        <begin position="255"/>
        <end position="278"/>
    </location>
</feature>
<feature type="transmembrane region" description="Helical" evidence="7">
    <location>
        <begin position="219"/>
        <end position="243"/>
    </location>
</feature>
<organism evidence="8 9">
    <name type="scientific">Zhongshania aliphaticivorans</name>
    <dbReference type="NCBI Taxonomy" id="1470434"/>
    <lineage>
        <taxon>Bacteria</taxon>
        <taxon>Pseudomonadati</taxon>
        <taxon>Pseudomonadota</taxon>
        <taxon>Gammaproteobacteria</taxon>
        <taxon>Cellvibrionales</taxon>
        <taxon>Spongiibacteraceae</taxon>
        <taxon>Zhongshania</taxon>
    </lineage>
</organism>
<dbReference type="NCBIfam" id="NF037979">
    <property type="entry name" value="Na_transp"/>
    <property type="match status" value="1"/>
</dbReference>
<name>A0A127M1J7_9GAMM</name>
<dbReference type="EMBL" id="CP014544">
    <property type="protein sequence ID" value="AMO67079.1"/>
    <property type="molecule type" value="Genomic_DNA"/>
</dbReference>
<evidence type="ECO:0000256" key="2">
    <source>
        <dbReference type="ARBA" id="ARBA00022448"/>
    </source>
</evidence>
<dbReference type="SUPFAM" id="SSF161070">
    <property type="entry name" value="SNF-like"/>
    <property type="match status" value="1"/>
</dbReference>
<protein>
    <recommendedName>
        <fullName evidence="6">Transporter</fullName>
    </recommendedName>
</protein>
<feature type="transmembrane region" description="Helical" evidence="7">
    <location>
        <begin position="416"/>
        <end position="434"/>
    </location>
</feature>
<dbReference type="PRINTS" id="PR00176">
    <property type="entry name" value="NANEUSMPORT"/>
</dbReference>
<dbReference type="PANTHER" id="PTHR42948">
    <property type="entry name" value="TRANSPORTER"/>
    <property type="match status" value="1"/>
</dbReference>
<dbReference type="GO" id="GO:0015293">
    <property type="term" value="F:symporter activity"/>
    <property type="evidence" value="ECO:0007669"/>
    <property type="project" value="UniProtKB-KW"/>
</dbReference>
<comment type="subcellular location">
    <subcellularLocation>
        <location evidence="1">Membrane</location>
        <topology evidence="1">Multi-pass membrane protein</topology>
    </subcellularLocation>
</comment>
<evidence type="ECO:0000256" key="4">
    <source>
        <dbReference type="ARBA" id="ARBA00022989"/>
    </source>
</evidence>
<keyword evidence="4 7" id="KW-1133">Transmembrane helix</keyword>
<evidence type="ECO:0000313" key="9">
    <source>
        <dbReference type="Proteomes" id="UP000074119"/>
    </source>
</evidence>
<accession>A0A127M1J7</accession>
<feature type="transmembrane region" description="Helical" evidence="7">
    <location>
        <begin position="41"/>
        <end position="66"/>
    </location>
</feature>
<gene>
    <name evidence="8" type="ORF">AZF00_01610</name>
</gene>
<evidence type="ECO:0000256" key="1">
    <source>
        <dbReference type="ARBA" id="ARBA00004141"/>
    </source>
</evidence>
<dbReference type="KEGG" id="zal:AZF00_01610"/>
<dbReference type="CDD" id="cd10336">
    <property type="entry name" value="SLC6sbd_Tyt1-Like"/>
    <property type="match status" value="1"/>
</dbReference>
<dbReference type="PROSITE" id="PS50267">
    <property type="entry name" value="NA_NEUROTRAN_SYMP_3"/>
    <property type="match status" value="1"/>
</dbReference>
<dbReference type="GO" id="GO:0016020">
    <property type="term" value="C:membrane"/>
    <property type="evidence" value="ECO:0007669"/>
    <property type="project" value="UniProtKB-SubCell"/>
</dbReference>
<feature type="transmembrane region" description="Helical" evidence="7">
    <location>
        <begin position="298"/>
        <end position="323"/>
    </location>
</feature>
<dbReference type="InterPro" id="IPR037272">
    <property type="entry name" value="SNS_sf"/>
</dbReference>
<evidence type="ECO:0000313" key="8">
    <source>
        <dbReference type="EMBL" id="AMO67079.1"/>
    </source>
</evidence>
<reference evidence="8 9" key="1">
    <citation type="submission" date="2015-12" db="EMBL/GenBank/DDBJ databases">
        <authorList>
            <person name="Shamseldin A."/>
            <person name="Moawad H."/>
            <person name="Abd El-Rahim W.M."/>
            <person name="Sadowsky M.J."/>
        </authorList>
    </citation>
    <scope>NUCLEOTIDE SEQUENCE [LARGE SCALE GENOMIC DNA]</scope>
    <source>
        <strain evidence="8 9">SM2</strain>
    </source>
</reference>
<feature type="transmembrane region" description="Helical" evidence="7">
    <location>
        <begin position="344"/>
        <end position="365"/>
    </location>
</feature>
<dbReference type="PANTHER" id="PTHR42948:SF1">
    <property type="entry name" value="TRANSPORTER"/>
    <property type="match status" value="1"/>
</dbReference>
<feature type="transmembrane region" description="Helical" evidence="7">
    <location>
        <begin position="150"/>
        <end position="168"/>
    </location>
</feature>
<feature type="transmembrane region" description="Helical" evidence="7">
    <location>
        <begin position="377"/>
        <end position="395"/>
    </location>
</feature>
<keyword evidence="5 7" id="KW-0472">Membrane</keyword>
<dbReference type="InterPro" id="IPR000175">
    <property type="entry name" value="Na/ntran_symport"/>
</dbReference>
<comment type="similarity">
    <text evidence="6">Belongs to the sodium:neurotransmitter symporter (SNF) (TC 2.A.22) family.</text>
</comment>
<evidence type="ECO:0000256" key="5">
    <source>
        <dbReference type="ARBA" id="ARBA00023136"/>
    </source>
</evidence>
<dbReference type="RefSeq" id="WP_008251181.1">
    <property type="nucleotide sequence ID" value="NZ_CP014544.1"/>
</dbReference>
<evidence type="ECO:0000256" key="7">
    <source>
        <dbReference type="SAM" id="Phobius"/>
    </source>
</evidence>
<dbReference type="Pfam" id="PF00209">
    <property type="entry name" value="SNF"/>
    <property type="match status" value="2"/>
</dbReference>
<dbReference type="Proteomes" id="UP000074119">
    <property type="component" value="Chromosome"/>
</dbReference>
<proteinExistence type="inferred from homology"/>